<protein>
    <submittedName>
        <fullName evidence="1">Uncharacterized protein</fullName>
    </submittedName>
</protein>
<evidence type="ECO:0000313" key="1">
    <source>
        <dbReference type="EMBL" id="ATQ56746.1"/>
    </source>
</evidence>
<organism evidence="1 2">
    <name type="scientific">Paracoccus yeei</name>
    <dbReference type="NCBI Taxonomy" id="147645"/>
    <lineage>
        <taxon>Bacteria</taxon>
        <taxon>Pseudomonadati</taxon>
        <taxon>Pseudomonadota</taxon>
        <taxon>Alphaproteobacteria</taxon>
        <taxon>Rhodobacterales</taxon>
        <taxon>Paracoccaceae</taxon>
        <taxon>Paracoccus</taxon>
    </lineage>
</organism>
<reference evidence="1 2" key="1">
    <citation type="submission" date="2017-10" db="EMBL/GenBank/DDBJ databases">
        <title>Complete genome sequence of Paracoccus yeei TT13 isolated from human skin.</title>
        <authorList>
            <person name="Lee K."/>
            <person name="Lim J.Y."/>
            <person name="Hwang I."/>
        </authorList>
    </citation>
    <scope>NUCLEOTIDE SEQUENCE [LARGE SCALE GENOMIC DNA]</scope>
    <source>
        <strain evidence="1 2">TT13</strain>
    </source>
</reference>
<dbReference type="EMBL" id="CP024422">
    <property type="protein sequence ID" value="ATQ56746.1"/>
    <property type="molecule type" value="Genomic_DNA"/>
</dbReference>
<sequence length="200" mass="22441">MVEIENVNRAIIDRESLPPKWPTHRHSPEFWEQLGRTVATYGFLEEVLGKAIFAFSATRQFQTTAEAQEAYASWLPTLERALTDTLKPLADAYGKAVRDNAKSTTENIDELISAIKEASEIRNVICHGSWRTPDRDGRSLPLFVNKRKEIFGTPIDVPYLHQVQSHVAELAATVIDTVTHMGFQFPGGAGPGKRVWPENQ</sequence>
<dbReference type="Proteomes" id="UP000229314">
    <property type="component" value="Chromosome"/>
</dbReference>
<gene>
    <name evidence="1" type="ORF">PYTT13_13715</name>
</gene>
<evidence type="ECO:0000313" key="2">
    <source>
        <dbReference type="Proteomes" id="UP000229314"/>
    </source>
</evidence>
<dbReference type="RefSeq" id="WP_099649486.1">
    <property type="nucleotide sequence ID" value="NZ_CP024422.1"/>
</dbReference>
<accession>A0A2D2C2N7</accession>
<dbReference type="AlphaFoldDB" id="A0A2D2C2N7"/>
<dbReference type="GeneID" id="78898706"/>
<proteinExistence type="predicted"/>
<name>A0A2D2C2N7_9RHOB</name>